<dbReference type="GO" id="GO:0000156">
    <property type="term" value="F:phosphorelay response regulator activity"/>
    <property type="evidence" value="ECO:0007669"/>
    <property type="project" value="TreeGrafter"/>
</dbReference>
<keyword evidence="5" id="KW-0804">Transcription</keyword>
<feature type="DNA-binding region" description="OmpR/PhoB-type" evidence="7">
    <location>
        <begin position="124"/>
        <end position="217"/>
    </location>
</feature>
<dbReference type="PANTHER" id="PTHR48111:SF22">
    <property type="entry name" value="REGULATOR OF RPOS"/>
    <property type="match status" value="1"/>
</dbReference>
<keyword evidence="2" id="KW-0902">Two-component regulatory system</keyword>
<dbReference type="SMART" id="SM00862">
    <property type="entry name" value="Trans_reg_C"/>
    <property type="match status" value="1"/>
</dbReference>
<reference evidence="10 11" key="1">
    <citation type="submission" date="2019-05" db="EMBL/GenBank/DDBJ databases">
        <title>Verrucobacter flavum gen. nov., sp. nov. a new member of the family Verrucomicrobiaceae.</title>
        <authorList>
            <person name="Szuroczki S."/>
            <person name="Abbaszade G."/>
            <person name="Szabo A."/>
            <person name="Felfoldi T."/>
            <person name="Schumann P."/>
            <person name="Boka K."/>
            <person name="Keki Z."/>
            <person name="Toumi M."/>
            <person name="Toth E."/>
        </authorList>
    </citation>
    <scope>NUCLEOTIDE SEQUENCE [LARGE SCALE GENOMIC DNA]</scope>
    <source>
        <strain evidence="10 11">MG-N-17</strain>
    </source>
</reference>
<sequence length="217" mass="24389">MKALVVEDQAELLQILAQTLREDGYIVDTATDGPNGLFKALDIAYDVMVLDIMLPQMNGWELLKKLREQKKNTPVLLLTARDTVHDRIRGLDAGADDYLTKPCNLAELLARLKALIRRSATPPRPIIEIGDVVFNLGLRTVSRHSREVMLTAREYAVAEYLAINRGKVVTRSALNRHLLNEGDESPSNLVAVHIYNLRKKLGPNFILTRRGIGYRIP</sequence>
<organism evidence="10 11">
    <name type="scientific">Phragmitibacter flavus</name>
    <dbReference type="NCBI Taxonomy" id="2576071"/>
    <lineage>
        <taxon>Bacteria</taxon>
        <taxon>Pseudomonadati</taxon>
        <taxon>Verrucomicrobiota</taxon>
        <taxon>Verrucomicrobiia</taxon>
        <taxon>Verrucomicrobiales</taxon>
        <taxon>Verrucomicrobiaceae</taxon>
        <taxon>Phragmitibacter</taxon>
    </lineage>
</organism>
<dbReference type="GO" id="GO:0006355">
    <property type="term" value="P:regulation of DNA-templated transcription"/>
    <property type="evidence" value="ECO:0007669"/>
    <property type="project" value="InterPro"/>
</dbReference>
<accession>A0A5R8K9K1</accession>
<dbReference type="FunFam" id="3.40.50.2300:FF:000001">
    <property type="entry name" value="DNA-binding response regulator PhoB"/>
    <property type="match status" value="1"/>
</dbReference>
<evidence type="ECO:0000256" key="3">
    <source>
        <dbReference type="ARBA" id="ARBA00023015"/>
    </source>
</evidence>
<dbReference type="PANTHER" id="PTHR48111">
    <property type="entry name" value="REGULATOR OF RPOS"/>
    <property type="match status" value="1"/>
</dbReference>
<evidence type="ECO:0000256" key="5">
    <source>
        <dbReference type="ARBA" id="ARBA00023163"/>
    </source>
</evidence>
<keyword evidence="1 6" id="KW-0597">Phosphoprotein</keyword>
<feature type="modified residue" description="4-aspartylphosphate" evidence="6">
    <location>
        <position position="51"/>
    </location>
</feature>
<dbReference type="EMBL" id="VAUV01000017">
    <property type="protein sequence ID" value="TLD69012.1"/>
    <property type="molecule type" value="Genomic_DNA"/>
</dbReference>
<dbReference type="PROSITE" id="PS50110">
    <property type="entry name" value="RESPONSE_REGULATORY"/>
    <property type="match status" value="1"/>
</dbReference>
<feature type="domain" description="Response regulatory" evidence="8">
    <location>
        <begin position="2"/>
        <end position="116"/>
    </location>
</feature>
<dbReference type="OrthoDB" id="9778145at2"/>
<evidence type="ECO:0000256" key="2">
    <source>
        <dbReference type="ARBA" id="ARBA00023012"/>
    </source>
</evidence>
<evidence type="ECO:0000259" key="9">
    <source>
        <dbReference type="PROSITE" id="PS51755"/>
    </source>
</evidence>
<evidence type="ECO:0000256" key="7">
    <source>
        <dbReference type="PROSITE-ProRule" id="PRU01091"/>
    </source>
</evidence>
<evidence type="ECO:0000256" key="6">
    <source>
        <dbReference type="PROSITE-ProRule" id="PRU00169"/>
    </source>
</evidence>
<dbReference type="GO" id="GO:0032993">
    <property type="term" value="C:protein-DNA complex"/>
    <property type="evidence" value="ECO:0007669"/>
    <property type="project" value="TreeGrafter"/>
</dbReference>
<dbReference type="Pfam" id="PF00072">
    <property type="entry name" value="Response_reg"/>
    <property type="match status" value="1"/>
</dbReference>
<dbReference type="GO" id="GO:0000976">
    <property type="term" value="F:transcription cis-regulatory region binding"/>
    <property type="evidence" value="ECO:0007669"/>
    <property type="project" value="TreeGrafter"/>
</dbReference>
<keyword evidence="11" id="KW-1185">Reference proteome</keyword>
<dbReference type="PROSITE" id="PS51755">
    <property type="entry name" value="OMPR_PHOB"/>
    <property type="match status" value="1"/>
</dbReference>
<dbReference type="InterPro" id="IPR011006">
    <property type="entry name" value="CheY-like_superfamily"/>
</dbReference>
<dbReference type="InterPro" id="IPR001789">
    <property type="entry name" value="Sig_transdc_resp-reg_receiver"/>
</dbReference>
<dbReference type="Gene3D" id="6.10.250.690">
    <property type="match status" value="1"/>
</dbReference>
<dbReference type="GO" id="GO:0005829">
    <property type="term" value="C:cytosol"/>
    <property type="evidence" value="ECO:0007669"/>
    <property type="project" value="TreeGrafter"/>
</dbReference>
<evidence type="ECO:0000313" key="10">
    <source>
        <dbReference type="EMBL" id="TLD69012.1"/>
    </source>
</evidence>
<evidence type="ECO:0000313" key="11">
    <source>
        <dbReference type="Proteomes" id="UP000306196"/>
    </source>
</evidence>
<dbReference type="Pfam" id="PF00486">
    <property type="entry name" value="Trans_reg_C"/>
    <property type="match status" value="1"/>
</dbReference>
<keyword evidence="4 7" id="KW-0238">DNA-binding</keyword>
<name>A0A5R8K9K1_9BACT</name>
<evidence type="ECO:0000256" key="4">
    <source>
        <dbReference type="ARBA" id="ARBA00023125"/>
    </source>
</evidence>
<feature type="domain" description="OmpR/PhoB-type" evidence="9">
    <location>
        <begin position="124"/>
        <end position="217"/>
    </location>
</feature>
<dbReference type="InterPro" id="IPR001867">
    <property type="entry name" value="OmpR/PhoB-type_DNA-bd"/>
</dbReference>
<comment type="caution">
    <text evidence="10">The sequence shown here is derived from an EMBL/GenBank/DDBJ whole genome shotgun (WGS) entry which is preliminary data.</text>
</comment>
<proteinExistence type="predicted"/>
<dbReference type="CDD" id="cd00383">
    <property type="entry name" value="trans_reg_C"/>
    <property type="match status" value="1"/>
</dbReference>
<gene>
    <name evidence="10" type="ORF">FEM03_19900</name>
</gene>
<keyword evidence="3" id="KW-0805">Transcription regulation</keyword>
<dbReference type="Proteomes" id="UP000306196">
    <property type="component" value="Unassembled WGS sequence"/>
</dbReference>
<dbReference type="Gene3D" id="3.40.50.2300">
    <property type="match status" value="1"/>
</dbReference>
<protein>
    <submittedName>
        <fullName evidence="10">Response regulator transcription factor</fullName>
    </submittedName>
</protein>
<dbReference type="InterPro" id="IPR039420">
    <property type="entry name" value="WalR-like"/>
</dbReference>
<evidence type="ECO:0000256" key="1">
    <source>
        <dbReference type="ARBA" id="ARBA00022553"/>
    </source>
</evidence>
<dbReference type="AlphaFoldDB" id="A0A5R8K9K1"/>
<dbReference type="SMART" id="SM00448">
    <property type="entry name" value="REC"/>
    <property type="match status" value="1"/>
</dbReference>
<dbReference type="Gene3D" id="1.10.10.10">
    <property type="entry name" value="Winged helix-like DNA-binding domain superfamily/Winged helix DNA-binding domain"/>
    <property type="match status" value="1"/>
</dbReference>
<evidence type="ECO:0000259" key="8">
    <source>
        <dbReference type="PROSITE" id="PS50110"/>
    </source>
</evidence>
<dbReference type="InterPro" id="IPR036388">
    <property type="entry name" value="WH-like_DNA-bd_sf"/>
</dbReference>
<dbReference type="SUPFAM" id="SSF52172">
    <property type="entry name" value="CheY-like"/>
    <property type="match status" value="1"/>
</dbReference>